<sequence>MYVVRETRTSILRSARGPVPHALEHILGPRPRTSLCPSVGKASSSRQTRSGYCSQSDPATGRLVVARSCSTVPSSTELLQVCKLNPAADRDLTIGELPSKLVQSELLPTEQALKLSEIRASQRAKEAGCNEMILELEKDISMVKTEGAVVTFKELIDKQAAANAENLDHLQTVAQLQEQLQCHELLLAKQGERIQELQQELNRAEETIFKLHEKLNEATVQIEQLSKAEDMPLQDKARKQEELKHNGKDIIGEVGDQDEAAQCGIKKIQLKVVEAEEQSQAEEQLRQQVARLEEQLQSNQDLLEFQAEKLKDTEQTEQDLREELANKELLFSQVTQELIERDKDLTVVCRTLKEKHRMGWSQEHRFLLLQEQVKRLYAMRADLKQRNVALEKEIIRLKHDIRKYAEIIVGNDGEPFYQVQSVGNPSGCSSYRRERRETKAINSRNIAKESAQTRLPCGQESNPVRSPIRQNRSKE</sequence>
<organism evidence="3 4">
    <name type="scientific">Drosophila kikkawai</name>
    <name type="common">Fruit fly</name>
    <dbReference type="NCBI Taxonomy" id="30033"/>
    <lineage>
        <taxon>Eukaryota</taxon>
        <taxon>Metazoa</taxon>
        <taxon>Ecdysozoa</taxon>
        <taxon>Arthropoda</taxon>
        <taxon>Hexapoda</taxon>
        <taxon>Insecta</taxon>
        <taxon>Pterygota</taxon>
        <taxon>Neoptera</taxon>
        <taxon>Endopterygota</taxon>
        <taxon>Diptera</taxon>
        <taxon>Brachycera</taxon>
        <taxon>Muscomorpha</taxon>
        <taxon>Ephydroidea</taxon>
        <taxon>Drosophilidae</taxon>
        <taxon>Drosophila</taxon>
        <taxon>Sophophora</taxon>
    </lineage>
</organism>
<dbReference type="OrthoDB" id="8197438at2759"/>
<evidence type="ECO:0000313" key="3">
    <source>
        <dbReference type="Proteomes" id="UP001652661"/>
    </source>
</evidence>
<feature type="region of interest" description="Disordered" evidence="2">
    <location>
        <begin position="35"/>
        <end position="54"/>
    </location>
</feature>
<reference evidence="3" key="1">
    <citation type="submission" date="2025-05" db="UniProtKB">
        <authorList>
            <consortium name="RefSeq"/>
        </authorList>
    </citation>
    <scope>NUCLEOTIDE SEQUENCE [LARGE SCALE GENOMIC DNA]</scope>
    <source>
        <strain evidence="3">14028-0561.14</strain>
    </source>
</reference>
<protein>
    <submittedName>
        <fullName evidence="4">Tropomyosin alpha-1 chain-like isoform X1</fullName>
    </submittedName>
</protein>
<feature type="region of interest" description="Disordered" evidence="2">
    <location>
        <begin position="438"/>
        <end position="475"/>
    </location>
</feature>
<evidence type="ECO:0000256" key="2">
    <source>
        <dbReference type="SAM" id="MobiDB-lite"/>
    </source>
</evidence>
<feature type="compositionally biased region" description="Polar residues" evidence="2">
    <location>
        <begin position="41"/>
        <end position="54"/>
    </location>
</feature>
<feature type="coiled-coil region" evidence="1">
    <location>
        <begin position="373"/>
        <end position="400"/>
    </location>
</feature>
<name>A0A6P4IG29_DROKI</name>
<feature type="coiled-coil region" evidence="1">
    <location>
        <begin position="173"/>
        <end position="228"/>
    </location>
</feature>
<dbReference type="AlphaFoldDB" id="A0A6P4IG29"/>
<dbReference type="Proteomes" id="UP001652661">
    <property type="component" value="Chromosome 2L"/>
</dbReference>
<accession>A0A6P4IG29</accession>
<evidence type="ECO:0000256" key="1">
    <source>
        <dbReference type="SAM" id="Coils"/>
    </source>
</evidence>
<gene>
    <name evidence="4" type="primary">LOC108074271</name>
</gene>
<dbReference type="RefSeq" id="XP_017021731.1">
    <property type="nucleotide sequence ID" value="XM_017166242.3"/>
</dbReference>
<evidence type="ECO:0000313" key="4">
    <source>
        <dbReference type="RefSeq" id="XP_017021731.1"/>
    </source>
</evidence>
<keyword evidence="3" id="KW-1185">Reference proteome</keyword>
<proteinExistence type="predicted"/>
<keyword evidence="1" id="KW-0175">Coiled coil</keyword>
<reference evidence="4" key="2">
    <citation type="submission" date="2025-08" db="UniProtKB">
        <authorList>
            <consortium name="RefSeq"/>
        </authorList>
    </citation>
    <scope>IDENTIFICATION</scope>
    <source>
        <strain evidence="4">14028-0561.14</strain>
        <tissue evidence="4">Whole fly</tissue>
    </source>
</reference>
<feature type="compositionally biased region" description="Polar residues" evidence="2">
    <location>
        <begin position="440"/>
        <end position="475"/>
    </location>
</feature>
<dbReference type="GeneID" id="108074271"/>
<feature type="coiled-coil region" evidence="1">
    <location>
        <begin position="265"/>
        <end position="337"/>
    </location>
</feature>